<dbReference type="Proteomes" id="UP001517367">
    <property type="component" value="Unassembled WGS sequence"/>
</dbReference>
<feature type="chain" id="PRO_5047543475" evidence="1">
    <location>
        <begin position="24"/>
        <end position="313"/>
    </location>
</feature>
<feature type="signal peptide" evidence="1">
    <location>
        <begin position="1"/>
        <end position="23"/>
    </location>
</feature>
<name>A0ABW9JMN9_9SPHI</name>
<comment type="caution">
    <text evidence="3">The sequence shown here is derived from an EMBL/GenBank/DDBJ whole genome shotgun (WGS) entry which is preliminary data.</text>
</comment>
<organism evidence="3 4">
    <name type="scientific">Pedobacter helvus</name>
    <dbReference type="NCBI Taxonomy" id="2563444"/>
    <lineage>
        <taxon>Bacteria</taxon>
        <taxon>Pseudomonadati</taxon>
        <taxon>Bacteroidota</taxon>
        <taxon>Sphingobacteriia</taxon>
        <taxon>Sphingobacteriales</taxon>
        <taxon>Sphingobacteriaceae</taxon>
        <taxon>Pedobacter</taxon>
    </lineage>
</organism>
<dbReference type="InterPro" id="IPR015289">
    <property type="entry name" value="A-L-arabinofuranosidase_B_cat"/>
</dbReference>
<reference evidence="3 4" key="1">
    <citation type="submission" date="2024-12" db="EMBL/GenBank/DDBJ databases">
        <authorList>
            <person name="Hu S."/>
        </authorList>
    </citation>
    <scope>NUCLEOTIDE SEQUENCE [LARGE SCALE GENOMIC DNA]</scope>
    <source>
        <strain evidence="3 4">P-25</strain>
    </source>
</reference>
<dbReference type="Pfam" id="PF09206">
    <property type="entry name" value="ArabFuran-catal"/>
    <property type="match status" value="1"/>
</dbReference>
<dbReference type="RefSeq" id="WP_138729168.1">
    <property type="nucleotide sequence ID" value="NZ_SRMP02000050.1"/>
</dbReference>
<evidence type="ECO:0000313" key="4">
    <source>
        <dbReference type="Proteomes" id="UP001517367"/>
    </source>
</evidence>
<feature type="domain" description="Alpha-L-arabinofuranosidase B catalytic" evidence="2">
    <location>
        <begin position="36"/>
        <end position="123"/>
    </location>
</feature>
<keyword evidence="1" id="KW-0732">Signal</keyword>
<dbReference type="EMBL" id="SRMP02000050">
    <property type="protein sequence ID" value="MFN0293495.1"/>
    <property type="molecule type" value="Genomic_DNA"/>
</dbReference>
<protein>
    <submittedName>
        <fullName evidence="3">Arabinofuranosidase catalytic domain-containing protein</fullName>
    </submittedName>
</protein>
<dbReference type="Gene3D" id="2.60.120.200">
    <property type="match status" value="1"/>
</dbReference>
<sequence>MNKIKLLFYLCVLIYFSAREANAQNLIDDISQKPKAAYSTRILKKDYSGPVMQVRRSSDNQLVDVYFDASGKLSLKSPVSVEGGGVATKLILENWVGKNSAFVTTWYDQSGNDNHATQKNIAFQPRVINEGAIESLANGTPSLKMLGGATGGNGFNLPFNLSGVSDLSIITVLKQDGNLTIGNHIFGTNGPTGKTPGKLQIMYFSPNIFAVQSSSMLKLPVSPSELYSVRFKITSEADGTVQITAGKKTSATVSGLLTIPFDSSNPTLYRFGNAVYNRNFEGLSPEFIIYTNALNDVDAAKLISGQNSFFGSK</sequence>
<evidence type="ECO:0000313" key="3">
    <source>
        <dbReference type="EMBL" id="MFN0293495.1"/>
    </source>
</evidence>
<proteinExistence type="predicted"/>
<keyword evidence="4" id="KW-1185">Reference proteome</keyword>
<accession>A0ABW9JMN9</accession>
<evidence type="ECO:0000256" key="1">
    <source>
        <dbReference type="SAM" id="SignalP"/>
    </source>
</evidence>
<evidence type="ECO:0000259" key="2">
    <source>
        <dbReference type="Pfam" id="PF09206"/>
    </source>
</evidence>
<gene>
    <name evidence="3" type="ORF">E5L68_019095</name>
</gene>